<evidence type="ECO:0000313" key="7">
    <source>
        <dbReference type="EMBL" id="ELU03414.1"/>
    </source>
</evidence>
<feature type="compositionally biased region" description="Basic residues" evidence="5">
    <location>
        <begin position="362"/>
        <end position="371"/>
    </location>
</feature>
<dbReference type="Pfam" id="PF12171">
    <property type="entry name" value="zf-C2H2_jaz"/>
    <property type="match status" value="1"/>
</dbReference>
<reference evidence="7 9" key="2">
    <citation type="journal article" date="2013" name="Nature">
        <title>Insights into bilaterian evolution from three spiralian genomes.</title>
        <authorList>
            <person name="Simakov O."/>
            <person name="Marletaz F."/>
            <person name="Cho S.J."/>
            <person name="Edsinger-Gonzales E."/>
            <person name="Havlak P."/>
            <person name="Hellsten U."/>
            <person name="Kuo D.H."/>
            <person name="Larsson T."/>
            <person name="Lv J."/>
            <person name="Arendt D."/>
            <person name="Savage R."/>
            <person name="Osoegawa K."/>
            <person name="de Jong P."/>
            <person name="Grimwood J."/>
            <person name="Chapman J.A."/>
            <person name="Shapiro H."/>
            <person name="Aerts A."/>
            <person name="Otillar R.P."/>
            <person name="Terry A.Y."/>
            <person name="Boore J.L."/>
            <person name="Grigoriev I.V."/>
            <person name="Lindberg D.R."/>
            <person name="Seaver E.C."/>
            <person name="Weisblat D.A."/>
            <person name="Putnam N.H."/>
            <person name="Rokhsar D.S."/>
        </authorList>
    </citation>
    <scope>NUCLEOTIDE SEQUENCE</scope>
    <source>
        <strain evidence="7 9">I ESC-2004</strain>
    </source>
</reference>
<organism evidence="7">
    <name type="scientific">Capitella teleta</name>
    <name type="common">Polychaete worm</name>
    <dbReference type="NCBI Taxonomy" id="283909"/>
    <lineage>
        <taxon>Eukaryota</taxon>
        <taxon>Metazoa</taxon>
        <taxon>Spiralia</taxon>
        <taxon>Lophotrochozoa</taxon>
        <taxon>Annelida</taxon>
        <taxon>Polychaeta</taxon>
        <taxon>Sedentaria</taxon>
        <taxon>Scolecida</taxon>
        <taxon>Capitellidae</taxon>
        <taxon>Capitella</taxon>
    </lineage>
</organism>
<dbReference type="SMART" id="SM00451">
    <property type="entry name" value="ZnF_U1"/>
    <property type="match status" value="2"/>
</dbReference>
<evidence type="ECO:0000313" key="8">
    <source>
        <dbReference type="EnsemblMetazoa" id="CapteP195422"/>
    </source>
</evidence>
<evidence type="ECO:0000259" key="6">
    <source>
        <dbReference type="PROSITE" id="PS50157"/>
    </source>
</evidence>
<keyword evidence="2 4" id="KW-0863">Zinc-finger</keyword>
<dbReference type="EMBL" id="AMQN01024521">
    <property type="status" value="NOT_ANNOTATED_CDS"/>
    <property type="molecule type" value="Genomic_DNA"/>
</dbReference>
<dbReference type="SUPFAM" id="SSF57667">
    <property type="entry name" value="beta-beta-alpha zinc fingers"/>
    <property type="match status" value="1"/>
</dbReference>
<dbReference type="InterPro" id="IPR036236">
    <property type="entry name" value="Znf_C2H2_sf"/>
</dbReference>
<evidence type="ECO:0000256" key="1">
    <source>
        <dbReference type="ARBA" id="ARBA00022723"/>
    </source>
</evidence>
<protein>
    <recommendedName>
        <fullName evidence="6">C2H2-type domain-containing protein</fullName>
    </recommendedName>
</protein>
<reference evidence="8" key="3">
    <citation type="submission" date="2015-06" db="UniProtKB">
        <authorList>
            <consortium name="EnsemblMetazoa"/>
        </authorList>
    </citation>
    <scope>IDENTIFICATION</scope>
</reference>
<dbReference type="EMBL" id="KB303194">
    <property type="protein sequence ID" value="ELU03414.1"/>
    <property type="molecule type" value="Genomic_DNA"/>
</dbReference>
<keyword evidence="9" id="KW-1185">Reference proteome</keyword>
<dbReference type="OrthoDB" id="552049at2759"/>
<dbReference type="EMBL" id="AMQN01024523">
    <property type="status" value="NOT_ANNOTATED_CDS"/>
    <property type="molecule type" value="Genomic_DNA"/>
</dbReference>
<dbReference type="FunCoup" id="R7UBS6">
    <property type="interactions" value="1357"/>
</dbReference>
<dbReference type="InterPro" id="IPR051964">
    <property type="entry name" value="Chaperone_stress_response"/>
</dbReference>
<dbReference type="AlphaFoldDB" id="R7UBS6"/>
<gene>
    <name evidence="7" type="ORF">CAPTEDRAFT_195422</name>
</gene>
<feature type="region of interest" description="Disordered" evidence="5">
    <location>
        <begin position="201"/>
        <end position="235"/>
    </location>
</feature>
<dbReference type="Gene3D" id="3.30.160.60">
    <property type="entry name" value="Classic Zinc Finger"/>
    <property type="match status" value="1"/>
</dbReference>
<dbReference type="GO" id="GO:0005737">
    <property type="term" value="C:cytoplasm"/>
    <property type="evidence" value="ECO:0007669"/>
    <property type="project" value="TreeGrafter"/>
</dbReference>
<dbReference type="InterPro" id="IPR022755">
    <property type="entry name" value="Znf_C2H2_jaz"/>
</dbReference>
<evidence type="ECO:0000256" key="2">
    <source>
        <dbReference type="ARBA" id="ARBA00022771"/>
    </source>
</evidence>
<dbReference type="InterPro" id="IPR013087">
    <property type="entry name" value="Znf_C2H2_type"/>
</dbReference>
<dbReference type="HOGENOM" id="CLU_746492_0_0_1"/>
<evidence type="ECO:0000256" key="3">
    <source>
        <dbReference type="ARBA" id="ARBA00022833"/>
    </source>
</evidence>
<keyword evidence="3" id="KW-0862">Zinc</keyword>
<dbReference type="GO" id="GO:0003676">
    <property type="term" value="F:nucleic acid binding"/>
    <property type="evidence" value="ECO:0007669"/>
    <property type="project" value="InterPro"/>
</dbReference>
<proteinExistence type="predicted"/>
<feature type="region of interest" description="Disordered" evidence="5">
    <location>
        <begin position="284"/>
        <end position="320"/>
    </location>
</feature>
<feature type="region of interest" description="Disordered" evidence="5">
    <location>
        <begin position="85"/>
        <end position="105"/>
    </location>
</feature>
<feature type="compositionally biased region" description="Low complexity" evidence="5">
    <location>
        <begin position="284"/>
        <end position="302"/>
    </location>
</feature>
<evidence type="ECO:0000256" key="4">
    <source>
        <dbReference type="PROSITE-ProRule" id="PRU00042"/>
    </source>
</evidence>
<accession>R7UBS6</accession>
<reference evidence="9" key="1">
    <citation type="submission" date="2012-12" db="EMBL/GenBank/DDBJ databases">
        <authorList>
            <person name="Hellsten U."/>
            <person name="Grimwood J."/>
            <person name="Chapman J.A."/>
            <person name="Shapiro H."/>
            <person name="Aerts A."/>
            <person name="Otillar R.P."/>
            <person name="Terry A.Y."/>
            <person name="Boore J.L."/>
            <person name="Simakov O."/>
            <person name="Marletaz F."/>
            <person name="Cho S.-J."/>
            <person name="Edsinger-Gonzales E."/>
            <person name="Havlak P."/>
            <person name="Kuo D.-H."/>
            <person name="Larsson T."/>
            <person name="Lv J."/>
            <person name="Arendt D."/>
            <person name="Savage R."/>
            <person name="Osoegawa K."/>
            <person name="de Jong P."/>
            <person name="Lindberg D.R."/>
            <person name="Seaver E.C."/>
            <person name="Weisblat D.A."/>
            <person name="Putnam N.H."/>
            <person name="Grigoriev I.V."/>
            <person name="Rokhsar D.S."/>
        </authorList>
    </citation>
    <scope>NUCLEOTIDE SEQUENCE</scope>
    <source>
        <strain evidence="9">I ESC-2004</strain>
    </source>
</reference>
<dbReference type="PANTHER" id="PTHR44029">
    <property type="entry name" value="DNAJ HOMOLOG SUBFAMILY C MEMBER 21"/>
    <property type="match status" value="1"/>
</dbReference>
<evidence type="ECO:0000256" key="5">
    <source>
        <dbReference type="SAM" id="MobiDB-lite"/>
    </source>
</evidence>
<dbReference type="OMA" id="ACKKQFK"/>
<sequence>MQEEDELMDCDLEEEEEEKEVALEATPFAGSCRSKSKKQKKKERKQRLLLEDSALIAYVRKRDKRVVAYKKKLEQRAKEIARMAEERKQQQLAERRKEMKDYQETSWSAMSNLENALEQLEATYHSDCDNQEVSSNEDEAPEVTEDVVDDLYDDLFCYACNKAFKNEKSFANHENSKKHKECVARLRSQMQEEDELMDCDLEEEEEEKEVALEATPFAGSCRSKSKKQKKKERKQRLLLEDSSVLHKFVIEQRTPNNSKVSAENADDRLAATMETTAAGTEIAAAGTETAAAGTETAAAAETSHGNSEKKKTNNQPKGPVMHCNSCSKSFYSRNKLFDHLKATGHALRVEAKQQVSEPTSGKKSRKKKGKK</sequence>
<feature type="region of interest" description="Disordered" evidence="5">
    <location>
        <begin position="348"/>
        <end position="371"/>
    </location>
</feature>
<feature type="region of interest" description="Disordered" evidence="5">
    <location>
        <begin position="1"/>
        <end position="44"/>
    </location>
</feature>
<feature type="compositionally biased region" description="Acidic residues" evidence="5">
    <location>
        <begin position="1"/>
        <end position="19"/>
    </location>
</feature>
<feature type="compositionally biased region" description="Basic and acidic residues" evidence="5">
    <location>
        <begin position="85"/>
        <end position="103"/>
    </location>
</feature>
<keyword evidence="1" id="KW-0479">Metal-binding</keyword>
<dbReference type="EnsemblMetazoa" id="CapteT195422">
    <property type="protein sequence ID" value="CapteP195422"/>
    <property type="gene ID" value="CapteG195422"/>
</dbReference>
<dbReference type="Proteomes" id="UP000014760">
    <property type="component" value="Unassembled WGS sequence"/>
</dbReference>
<dbReference type="GO" id="GO:0008270">
    <property type="term" value="F:zinc ion binding"/>
    <property type="evidence" value="ECO:0007669"/>
    <property type="project" value="UniProtKB-KW"/>
</dbReference>
<dbReference type="PROSITE" id="PS50157">
    <property type="entry name" value="ZINC_FINGER_C2H2_2"/>
    <property type="match status" value="1"/>
</dbReference>
<dbReference type="SMART" id="SM00355">
    <property type="entry name" value="ZnF_C2H2"/>
    <property type="match status" value="2"/>
</dbReference>
<feature type="domain" description="C2H2-type" evidence="6">
    <location>
        <begin position="321"/>
        <end position="350"/>
    </location>
</feature>
<feature type="compositionally biased region" description="Basic residues" evidence="5">
    <location>
        <begin position="34"/>
        <end position="44"/>
    </location>
</feature>
<dbReference type="EMBL" id="AMQN01024522">
    <property type="status" value="NOT_ANNOTATED_CDS"/>
    <property type="molecule type" value="Genomic_DNA"/>
</dbReference>
<evidence type="ECO:0000313" key="9">
    <source>
        <dbReference type="Proteomes" id="UP000014760"/>
    </source>
</evidence>
<name>R7UBS6_CAPTE</name>
<feature type="compositionally biased region" description="Basic residues" evidence="5">
    <location>
        <begin position="223"/>
        <end position="235"/>
    </location>
</feature>
<dbReference type="PANTHER" id="PTHR44029:SF1">
    <property type="entry name" value="DNAJ HOMOLOG SUBFAMILY C MEMBER 21"/>
    <property type="match status" value="1"/>
</dbReference>
<dbReference type="PROSITE" id="PS00028">
    <property type="entry name" value="ZINC_FINGER_C2H2_1"/>
    <property type="match status" value="2"/>
</dbReference>
<dbReference type="InterPro" id="IPR003604">
    <property type="entry name" value="Matrin/U1-like-C_Znf_C2H2"/>
</dbReference>
<dbReference type="STRING" id="283909.R7UBS6"/>